<accession>A0A7G5GS87</accession>
<dbReference type="KEGG" id="sfol:H3H32_27850"/>
<evidence type="ECO:0000313" key="2">
    <source>
        <dbReference type="EMBL" id="QMW01729.1"/>
    </source>
</evidence>
<proteinExistence type="predicted"/>
<dbReference type="AlphaFoldDB" id="A0A7G5GS87"/>
<dbReference type="Proteomes" id="UP000515369">
    <property type="component" value="Chromosome"/>
</dbReference>
<protein>
    <recommendedName>
        <fullName evidence="4">Organic solvent tolerance-like N-terminal domain-containing protein</fullName>
    </recommendedName>
</protein>
<feature type="signal peptide" evidence="1">
    <location>
        <begin position="1"/>
        <end position="19"/>
    </location>
</feature>
<evidence type="ECO:0000256" key="1">
    <source>
        <dbReference type="SAM" id="SignalP"/>
    </source>
</evidence>
<keyword evidence="3" id="KW-1185">Reference proteome</keyword>
<feature type="chain" id="PRO_5028863125" description="Organic solvent tolerance-like N-terminal domain-containing protein" evidence="1">
    <location>
        <begin position="20"/>
        <end position="191"/>
    </location>
</feature>
<evidence type="ECO:0008006" key="4">
    <source>
        <dbReference type="Google" id="ProtNLM"/>
    </source>
</evidence>
<dbReference type="RefSeq" id="WP_182459007.1">
    <property type="nucleotide sequence ID" value="NZ_CP059732.1"/>
</dbReference>
<name>A0A7G5GS87_9BACT</name>
<sequence length="191" mass="21392">MKSLILAILLISTWLPVNAQIDNYSINGNKVFIFKIGHFIVYKDGTYSLQTYQTIEEGEVMFKLNFDGSFTVMSSKIQLNNSQNYIASLITLLNDKQISGNISTLKATKIENVTISYTGDKVTRIGNTSIFYTGDKVIRIGNTSIFYTGDKVIRIGDISIFYTEDKVTRIGDTSFFYTGDKVSRIGNTVLP</sequence>
<evidence type="ECO:0000313" key="3">
    <source>
        <dbReference type="Proteomes" id="UP000515369"/>
    </source>
</evidence>
<organism evidence="2 3">
    <name type="scientific">Spirosoma foliorum</name>
    <dbReference type="NCBI Taxonomy" id="2710596"/>
    <lineage>
        <taxon>Bacteria</taxon>
        <taxon>Pseudomonadati</taxon>
        <taxon>Bacteroidota</taxon>
        <taxon>Cytophagia</taxon>
        <taxon>Cytophagales</taxon>
        <taxon>Cytophagaceae</taxon>
        <taxon>Spirosoma</taxon>
    </lineage>
</organism>
<reference evidence="2 3" key="1">
    <citation type="submission" date="2020-07" db="EMBL/GenBank/DDBJ databases">
        <title>Spirosoma foliorum sp. nov., isolated from the leaves on the Nejang mountain Korea, Republic of.</title>
        <authorList>
            <person name="Ho H."/>
            <person name="Lee Y.-J."/>
            <person name="Nurcahyanto D.-A."/>
            <person name="Kim S.-G."/>
        </authorList>
    </citation>
    <scope>NUCLEOTIDE SEQUENCE [LARGE SCALE GENOMIC DNA]</scope>
    <source>
        <strain evidence="2 3">PL0136</strain>
    </source>
</reference>
<gene>
    <name evidence="2" type="ORF">H3H32_27850</name>
</gene>
<dbReference type="EMBL" id="CP059732">
    <property type="protein sequence ID" value="QMW01729.1"/>
    <property type="molecule type" value="Genomic_DNA"/>
</dbReference>
<keyword evidence="1" id="KW-0732">Signal</keyword>